<evidence type="ECO:0000313" key="2">
    <source>
        <dbReference type="Proteomes" id="UP000807025"/>
    </source>
</evidence>
<feature type="non-terminal residue" evidence="1">
    <location>
        <position position="1"/>
    </location>
</feature>
<dbReference type="OrthoDB" id="2205812at2759"/>
<protein>
    <recommendedName>
        <fullName evidence="3">Reverse transcriptase domain-containing protein</fullName>
    </recommendedName>
</protein>
<name>A0A9P6DHM3_PLEER</name>
<sequence length="218" mass="24445">LRSSLLTGFSIPGRLEKLIVTLFADDTTVYLSDLDSFDNLEDTLAEWCNGSRAKFNITKTEIIPIGSTEYQNTVHHNHMIGPLSSKIPQNIHIVQDKECIRILGAWIGNKVSTHAPWNKVCKEIEDSLEHWGKSHPTIEGRRLIVQMTVAAKTQYLTSAQPMPDVITTKLEKMVHTFLWGDAQAGGINKQTMHSSHQRGGKKLVDIHARNDAIKLKTL</sequence>
<dbReference type="AlphaFoldDB" id="A0A9P6DHM3"/>
<comment type="caution">
    <text evidence="1">The sequence shown here is derived from an EMBL/GenBank/DDBJ whole genome shotgun (WGS) entry which is preliminary data.</text>
</comment>
<gene>
    <name evidence="1" type="ORF">BDN71DRAFT_1361574</name>
</gene>
<dbReference type="EMBL" id="MU154542">
    <property type="protein sequence ID" value="KAF9497663.1"/>
    <property type="molecule type" value="Genomic_DNA"/>
</dbReference>
<keyword evidence="2" id="KW-1185">Reference proteome</keyword>
<feature type="non-terminal residue" evidence="1">
    <location>
        <position position="218"/>
    </location>
</feature>
<dbReference type="Proteomes" id="UP000807025">
    <property type="component" value="Unassembled WGS sequence"/>
</dbReference>
<evidence type="ECO:0000313" key="1">
    <source>
        <dbReference type="EMBL" id="KAF9497663.1"/>
    </source>
</evidence>
<evidence type="ECO:0008006" key="3">
    <source>
        <dbReference type="Google" id="ProtNLM"/>
    </source>
</evidence>
<proteinExistence type="predicted"/>
<reference evidence="1" key="1">
    <citation type="submission" date="2020-11" db="EMBL/GenBank/DDBJ databases">
        <authorList>
            <consortium name="DOE Joint Genome Institute"/>
            <person name="Ahrendt S."/>
            <person name="Riley R."/>
            <person name="Andreopoulos W."/>
            <person name="Labutti K."/>
            <person name="Pangilinan J."/>
            <person name="Ruiz-Duenas F.J."/>
            <person name="Barrasa J.M."/>
            <person name="Sanchez-Garcia M."/>
            <person name="Camarero S."/>
            <person name="Miyauchi S."/>
            <person name="Serrano A."/>
            <person name="Linde D."/>
            <person name="Babiker R."/>
            <person name="Drula E."/>
            <person name="Ayuso-Fernandez I."/>
            <person name="Pacheco R."/>
            <person name="Padilla G."/>
            <person name="Ferreira P."/>
            <person name="Barriuso J."/>
            <person name="Kellner H."/>
            <person name="Castanera R."/>
            <person name="Alfaro M."/>
            <person name="Ramirez L."/>
            <person name="Pisabarro A.G."/>
            <person name="Kuo A."/>
            <person name="Tritt A."/>
            <person name="Lipzen A."/>
            <person name="He G."/>
            <person name="Yan M."/>
            <person name="Ng V."/>
            <person name="Cullen D."/>
            <person name="Martin F."/>
            <person name="Rosso M.-N."/>
            <person name="Henrissat B."/>
            <person name="Hibbett D."/>
            <person name="Martinez A.T."/>
            <person name="Grigoriev I.V."/>
        </authorList>
    </citation>
    <scope>NUCLEOTIDE SEQUENCE</scope>
    <source>
        <strain evidence="1">ATCC 90797</strain>
    </source>
</reference>
<organism evidence="1 2">
    <name type="scientific">Pleurotus eryngii</name>
    <name type="common">Boletus of the steppes</name>
    <dbReference type="NCBI Taxonomy" id="5323"/>
    <lineage>
        <taxon>Eukaryota</taxon>
        <taxon>Fungi</taxon>
        <taxon>Dikarya</taxon>
        <taxon>Basidiomycota</taxon>
        <taxon>Agaricomycotina</taxon>
        <taxon>Agaricomycetes</taxon>
        <taxon>Agaricomycetidae</taxon>
        <taxon>Agaricales</taxon>
        <taxon>Pleurotineae</taxon>
        <taxon>Pleurotaceae</taxon>
        <taxon>Pleurotus</taxon>
    </lineage>
</organism>
<accession>A0A9P6DHM3</accession>